<sequence length="80" mass="8582">MFDFLTEGSNTPDTPLKNASPAEARLWWLSCSLLPIILSIARAVAEIRTSSGGWKPGSGAIPAVAGGRECFNPTQRLAFY</sequence>
<dbReference type="EMBL" id="SRLO01000059">
    <property type="protein sequence ID" value="TNN79966.1"/>
    <property type="molecule type" value="Genomic_DNA"/>
</dbReference>
<reference evidence="1 2" key="1">
    <citation type="submission" date="2019-03" db="EMBL/GenBank/DDBJ databases">
        <title>First draft genome of Liparis tanakae, snailfish: a comprehensive survey of snailfish specific genes.</title>
        <authorList>
            <person name="Kim W."/>
            <person name="Song I."/>
            <person name="Jeong J.-H."/>
            <person name="Kim D."/>
            <person name="Kim S."/>
            <person name="Ryu S."/>
            <person name="Song J.Y."/>
            <person name="Lee S.K."/>
        </authorList>
    </citation>
    <scope>NUCLEOTIDE SEQUENCE [LARGE SCALE GENOMIC DNA]</scope>
    <source>
        <tissue evidence="1">Muscle</tissue>
    </source>
</reference>
<organism evidence="1 2">
    <name type="scientific">Liparis tanakae</name>
    <name type="common">Tanaka's snailfish</name>
    <dbReference type="NCBI Taxonomy" id="230148"/>
    <lineage>
        <taxon>Eukaryota</taxon>
        <taxon>Metazoa</taxon>
        <taxon>Chordata</taxon>
        <taxon>Craniata</taxon>
        <taxon>Vertebrata</taxon>
        <taxon>Euteleostomi</taxon>
        <taxon>Actinopterygii</taxon>
        <taxon>Neopterygii</taxon>
        <taxon>Teleostei</taxon>
        <taxon>Neoteleostei</taxon>
        <taxon>Acanthomorphata</taxon>
        <taxon>Eupercaria</taxon>
        <taxon>Perciformes</taxon>
        <taxon>Cottioidei</taxon>
        <taxon>Cottales</taxon>
        <taxon>Liparidae</taxon>
        <taxon>Liparis</taxon>
    </lineage>
</organism>
<gene>
    <name evidence="1" type="ORF">EYF80_009783</name>
</gene>
<comment type="caution">
    <text evidence="1">The sequence shown here is derived from an EMBL/GenBank/DDBJ whole genome shotgun (WGS) entry which is preliminary data.</text>
</comment>
<evidence type="ECO:0000313" key="1">
    <source>
        <dbReference type="EMBL" id="TNN79966.1"/>
    </source>
</evidence>
<protein>
    <submittedName>
        <fullName evidence="1">Uncharacterized protein</fullName>
    </submittedName>
</protein>
<proteinExistence type="predicted"/>
<keyword evidence="2" id="KW-1185">Reference proteome</keyword>
<dbReference type="Proteomes" id="UP000314294">
    <property type="component" value="Unassembled WGS sequence"/>
</dbReference>
<dbReference type="AlphaFoldDB" id="A0A4Z2IQ22"/>
<evidence type="ECO:0000313" key="2">
    <source>
        <dbReference type="Proteomes" id="UP000314294"/>
    </source>
</evidence>
<accession>A0A4Z2IQ22</accession>
<name>A0A4Z2IQ22_9TELE</name>